<dbReference type="AlphaFoldDB" id="A0A8R7TST2"/>
<evidence type="ECO:0000256" key="1">
    <source>
        <dbReference type="SAM" id="MobiDB-lite"/>
    </source>
</evidence>
<name>A0A8R7TST2_TRIUA</name>
<proteinExistence type="predicted"/>
<keyword evidence="3" id="KW-1185">Reference proteome</keyword>
<organism evidence="2 3">
    <name type="scientific">Triticum urartu</name>
    <name type="common">Red wild einkorn</name>
    <name type="synonym">Crithodium urartu</name>
    <dbReference type="NCBI Taxonomy" id="4572"/>
    <lineage>
        <taxon>Eukaryota</taxon>
        <taxon>Viridiplantae</taxon>
        <taxon>Streptophyta</taxon>
        <taxon>Embryophyta</taxon>
        <taxon>Tracheophyta</taxon>
        <taxon>Spermatophyta</taxon>
        <taxon>Magnoliopsida</taxon>
        <taxon>Liliopsida</taxon>
        <taxon>Poales</taxon>
        <taxon>Poaceae</taxon>
        <taxon>BOP clade</taxon>
        <taxon>Pooideae</taxon>
        <taxon>Triticodae</taxon>
        <taxon>Triticeae</taxon>
        <taxon>Triticinae</taxon>
        <taxon>Triticum</taxon>
    </lineage>
</organism>
<reference evidence="2" key="2">
    <citation type="submission" date="2018-03" db="EMBL/GenBank/DDBJ databases">
        <title>The Triticum urartu genome reveals the dynamic nature of wheat genome evolution.</title>
        <authorList>
            <person name="Ling H."/>
            <person name="Ma B."/>
            <person name="Shi X."/>
            <person name="Liu H."/>
            <person name="Dong L."/>
            <person name="Sun H."/>
            <person name="Cao Y."/>
            <person name="Gao Q."/>
            <person name="Zheng S."/>
            <person name="Li Y."/>
            <person name="Yu Y."/>
            <person name="Du H."/>
            <person name="Qi M."/>
            <person name="Li Y."/>
            <person name="Yu H."/>
            <person name="Cui Y."/>
            <person name="Wang N."/>
            <person name="Chen C."/>
            <person name="Wu H."/>
            <person name="Zhao Y."/>
            <person name="Zhang J."/>
            <person name="Li Y."/>
            <person name="Zhou W."/>
            <person name="Zhang B."/>
            <person name="Hu W."/>
            <person name="Eijk M."/>
            <person name="Tang J."/>
            <person name="Witsenboer H."/>
            <person name="Zhao S."/>
            <person name="Li Z."/>
            <person name="Zhang A."/>
            <person name="Wang D."/>
            <person name="Liang C."/>
        </authorList>
    </citation>
    <scope>NUCLEOTIDE SEQUENCE [LARGE SCALE GENOMIC DNA]</scope>
    <source>
        <strain evidence="2">cv. G1812</strain>
    </source>
</reference>
<evidence type="ECO:0000313" key="2">
    <source>
        <dbReference type="EnsemblPlants" id="TuG1812G0300001752.01.T01.cds442955"/>
    </source>
</evidence>
<protein>
    <submittedName>
        <fullName evidence="2">Uncharacterized protein</fullName>
    </submittedName>
</protein>
<dbReference type="Gramene" id="TuG1812G0300001752.01.T01">
    <property type="protein sequence ID" value="TuG1812G0300001752.01.T01.cds442955"/>
    <property type="gene ID" value="TuG1812G0300001752.01"/>
</dbReference>
<accession>A0A8R7TST2</accession>
<feature type="compositionally biased region" description="Basic and acidic residues" evidence="1">
    <location>
        <begin position="50"/>
        <end position="62"/>
    </location>
</feature>
<feature type="region of interest" description="Disordered" evidence="1">
    <location>
        <begin position="1"/>
        <end position="87"/>
    </location>
</feature>
<sequence>MVQPRSIPLPSNKNHRPNSHTHAAAHQLSPRTKNHQLSARKQKIFTNSTHVRDPQSTHERQVHGTPRSCPVNKKTAPQPTNEDEVHRPKIKLLRPANERQFFLA</sequence>
<dbReference type="EnsemblPlants" id="TuG1812G0300001752.01.T01">
    <property type="protein sequence ID" value="TuG1812G0300001752.01.T01.cds442955"/>
    <property type="gene ID" value="TuG1812G0300001752.01"/>
</dbReference>
<dbReference type="Proteomes" id="UP000015106">
    <property type="component" value="Chromosome 3"/>
</dbReference>
<reference evidence="3" key="1">
    <citation type="journal article" date="2013" name="Nature">
        <title>Draft genome of the wheat A-genome progenitor Triticum urartu.</title>
        <authorList>
            <person name="Ling H.Q."/>
            <person name="Zhao S."/>
            <person name="Liu D."/>
            <person name="Wang J."/>
            <person name="Sun H."/>
            <person name="Zhang C."/>
            <person name="Fan H."/>
            <person name="Li D."/>
            <person name="Dong L."/>
            <person name="Tao Y."/>
            <person name="Gao C."/>
            <person name="Wu H."/>
            <person name="Li Y."/>
            <person name="Cui Y."/>
            <person name="Guo X."/>
            <person name="Zheng S."/>
            <person name="Wang B."/>
            <person name="Yu K."/>
            <person name="Liang Q."/>
            <person name="Yang W."/>
            <person name="Lou X."/>
            <person name="Chen J."/>
            <person name="Feng M."/>
            <person name="Jian J."/>
            <person name="Zhang X."/>
            <person name="Luo G."/>
            <person name="Jiang Y."/>
            <person name="Liu J."/>
            <person name="Wang Z."/>
            <person name="Sha Y."/>
            <person name="Zhang B."/>
            <person name="Wu H."/>
            <person name="Tang D."/>
            <person name="Shen Q."/>
            <person name="Xue P."/>
            <person name="Zou S."/>
            <person name="Wang X."/>
            <person name="Liu X."/>
            <person name="Wang F."/>
            <person name="Yang Y."/>
            <person name="An X."/>
            <person name="Dong Z."/>
            <person name="Zhang K."/>
            <person name="Zhang X."/>
            <person name="Luo M.C."/>
            <person name="Dvorak J."/>
            <person name="Tong Y."/>
            <person name="Wang J."/>
            <person name="Yang H."/>
            <person name="Li Z."/>
            <person name="Wang D."/>
            <person name="Zhang A."/>
            <person name="Wang J."/>
        </authorList>
    </citation>
    <scope>NUCLEOTIDE SEQUENCE</scope>
    <source>
        <strain evidence="3">cv. G1812</strain>
    </source>
</reference>
<evidence type="ECO:0000313" key="3">
    <source>
        <dbReference type="Proteomes" id="UP000015106"/>
    </source>
</evidence>
<feature type="compositionally biased region" description="Basic residues" evidence="1">
    <location>
        <begin position="32"/>
        <end position="43"/>
    </location>
</feature>
<reference evidence="2" key="3">
    <citation type="submission" date="2022-06" db="UniProtKB">
        <authorList>
            <consortium name="EnsemblPlants"/>
        </authorList>
    </citation>
    <scope>IDENTIFICATION</scope>
</reference>